<reference evidence="3" key="1">
    <citation type="submission" date="2017-02" db="UniProtKB">
        <authorList>
            <consortium name="WormBaseParasite"/>
        </authorList>
    </citation>
    <scope>IDENTIFICATION</scope>
</reference>
<accession>A0A0N5C2G6</accession>
<dbReference type="AlphaFoldDB" id="A0A0N5C2G6"/>
<feature type="compositionally biased region" description="Basic and acidic residues" evidence="1">
    <location>
        <begin position="78"/>
        <end position="87"/>
    </location>
</feature>
<name>A0A0N5C2G6_STREA</name>
<evidence type="ECO:0000313" key="2">
    <source>
        <dbReference type="Proteomes" id="UP000046392"/>
    </source>
</evidence>
<feature type="region of interest" description="Disordered" evidence="1">
    <location>
        <begin position="1"/>
        <end position="127"/>
    </location>
</feature>
<feature type="compositionally biased region" description="Polar residues" evidence="1">
    <location>
        <begin position="1"/>
        <end position="18"/>
    </location>
</feature>
<evidence type="ECO:0000313" key="3">
    <source>
        <dbReference type="WBParaSite" id="SPAL_0001217600.1"/>
    </source>
</evidence>
<keyword evidence="2" id="KW-1185">Reference proteome</keyword>
<sequence length="127" mass="14251">MSSFENYSNETIQNNNTKKVYPKERWPRDLIHSESESDGDGSNYHVEAIIPPNLTLQNQSYGNVPNSILKNDSSVNKNNDENNDKSKSVVFDLNRVPSENNAISYKGNGKASKSFAPEDNNENKGKQ</sequence>
<dbReference type="Proteomes" id="UP000046392">
    <property type="component" value="Unplaced"/>
</dbReference>
<dbReference type="WBParaSite" id="SPAL_0001217600.1">
    <property type="protein sequence ID" value="SPAL_0001217600.1"/>
    <property type="gene ID" value="SPAL_0001217600"/>
</dbReference>
<feature type="compositionally biased region" description="Basic and acidic residues" evidence="1">
    <location>
        <begin position="21"/>
        <end position="35"/>
    </location>
</feature>
<organism evidence="2 3">
    <name type="scientific">Strongyloides papillosus</name>
    <name type="common">Intestinal threadworm</name>
    <dbReference type="NCBI Taxonomy" id="174720"/>
    <lineage>
        <taxon>Eukaryota</taxon>
        <taxon>Metazoa</taxon>
        <taxon>Ecdysozoa</taxon>
        <taxon>Nematoda</taxon>
        <taxon>Chromadorea</taxon>
        <taxon>Rhabditida</taxon>
        <taxon>Tylenchina</taxon>
        <taxon>Panagrolaimomorpha</taxon>
        <taxon>Strongyloidoidea</taxon>
        <taxon>Strongyloididae</taxon>
        <taxon>Strongyloides</taxon>
    </lineage>
</organism>
<proteinExistence type="predicted"/>
<evidence type="ECO:0000256" key="1">
    <source>
        <dbReference type="SAM" id="MobiDB-lite"/>
    </source>
</evidence>
<feature type="compositionally biased region" description="Polar residues" evidence="1">
    <location>
        <begin position="54"/>
        <end position="69"/>
    </location>
</feature>
<protein>
    <submittedName>
        <fullName evidence="3">Uncharacterized protein</fullName>
    </submittedName>
</protein>